<keyword evidence="1" id="KW-0677">Repeat</keyword>
<gene>
    <name evidence="5" type="ORF">Y956_05279</name>
</gene>
<dbReference type="InterPro" id="IPR011990">
    <property type="entry name" value="TPR-like_helical_dom_sf"/>
</dbReference>
<feature type="region of interest" description="Disordered" evidence="4">
    <location>
        <begin position="371"/>
        <end position="412"/>
    </location>
</feature>
<organism evidence="5 6">
    <name type="scientific">Nipponia nippon</name>
    <name type="common">Crested ibis</name>
    <name type="synonym">Ibis nippon</name>
    <dbReference type="NCBI Taxonomy" id="128390"/>
    <lineage>
        <taxon>Eukaryota</taxon>
        <taxon>Metazoa</taxon>
        <taxon>Chordata</taxon>
        <taxon>Craniata</taxon>
        <taxon>Vertebrata</taxon>
        <taxon>Euteleostomi</taxon>
        <taxon>Archelosauria</taxon>
        <taxon>Archosauria</taxon>
        <taxon>Dinosauria</taxon>
        <taxon>Saurischia</taxon>
        <taxon>Theropoda</taxon>
        <taxon>Coelurosauria</taxon>
        <taxon>Aves</taxon>
        <taxon>Neognathae</taxon>
        <taxon>Neoaves</taxon>
        <taxon>Aequornithes</taxon>
        <taxon>Pelecaniformes</taxon>
        <taxon>Threskiornithidae</taxon>
        <taxon>Nipponia</taxon>
    </lineage>
</organism>
<reference evidence="5 6" key="1">
    <citation type="submission" date="2014-04" db="EMBL/GenBank/DDBJ databases">
        <title>Genome evolution of avian class.</title>
        <authorList>
            <person name="Zhang G."/>
            <person name="Li C."/>
        </authorList>
    </citation>
    <scope>NUCLEOTIDE SEQUENCE [LARGE SCALE GENOMIC DNA]</scope>
    <source>
        <strain evidence="5">BGI_Y956</strain>
    </source>
</reference>
<dbReference type="PANTHER" id="PTHR44314:SF1">
    <property type="entry name" value="CILIA- AND FLAGELLA-ASSOCIATED PROTEIN 70"/>
    <property type="match status" value="1"/>
</dbReference>
<evidence type="ECO:0000313" key="5">
    <source>
        <dbReference type="EMBL" id="KFQ93265.1"/>
    </source>
</evidence>
<name>A0A091UTJ5_NIPNI</name>
<dbReference type="GO" id="GO:0060271">
    <property type="term" value="P:cilium assembly"/>
    <property type="evidence" value="ECO:0007669"/>
    <property type="project" value="TreeGrafter"/>
</dbReference>
<keyword evidence="6" id="KW-1185">Reference proteome</keyword>
<dbReference type="GO" id="GO:0070062">
    <property type="term" value="C:extracellular exosome"/>
    <property type="evidence" value="ECO:0007669"/>
    <property type="project" value="TreeGrafter"/>
</dbReference>
<dbReference type="InterPro" id="IPR052628">
    <property type="entry name" value="CFAP70"/>
</dbReference>
<dbReference type="Proteomes" id="UP000053283">
    <property type="component" value="Unassembled WGS sequence"/>
</dbReference>
<dbReference type="InterPro" id="IPR019734">
    <property type="entry name" value="TPR_rpt"/>
</dbReference>
<dbReference type="PROSITE" id="PS50005">
    <property type="entry name" value="TPR"/>
    <property type="match status" value="1"/>
</dbReference>
<dbReference type="EMBL" id="KL410017">
    <property type="protein sequence ID" value="KFQ93265.1"/>
    <property type="molecule type" value="Genomic_DNA"/>
</dbReference>
<keyword evidence="2 3" id="KW-0802">TPR repeat</keyword>
<feature type="compositionally biased region" description="Basic and acidic residues" evidence="4">
    <location>
        <begin position="389"/>
        <end position="405"/>
    </location>
</feature>
<evidence type="ECO:0000313" key="6">
    <source>
        <dbReference type="Proteomes" id="UP000053283"/>
    </source>
</evidence>
<dbReference type="STRING" id="128390.A0A091UTJ5"/>
<sequence>KTIKSDVSVTLVRAEYNGAVLGDSSKTDVLPNGTANYNFTTSFDCSCDGPNSLDDIAQKPVLLTVIEVLQSEKRQKEKTVPLGQAVVDLLPLLQGQCSFKVSAPLYAVPTSPLESLQPEAKGGLEVTVCTEEPLLSATQLSSGNLLSVTLEAAYSVPEAFAPTGPLQNYVACLQVPAAGEKEVPLLFKNGILKLAGEKEPLPRPKKWPLANIMAPGALSIPNSFIVGGPYEDEDGELNKREDREFRIQAESMKRIVWDMERRCYLDPAAVVILQKRIAECGYWPVEVCRMPVASPSKGKTSKADKGDEDKQIFFHGVAYVNMVPLLCPGVKRIRGAFRVFTYQDSEVFEKTKSQHSVFRDLRSQLSLTKEGSWTPGISTPLPRAAPSKSQKEDKEKITKDKESNRKMSSVPKIQLSDATVEAENVTYLSLDGQQYVEAGTFLVMEIKLDKALVPKRSREELTGRVKQMIPPRPPLPPRTAGAKKAVEDYHNDVTSIAVAILSEYHELFGKRLPDRGAIDHQTLEEQKRQLNFELNSSGKYFAFKEQLKYAVVKIVREKYLKTTAFETQEQFQAFLSELYVYLVDQMHVALNQLLSEEAASPAPLPRTTGEQLWLFAREAEVNKDYKLASLYHQQRVAQDQCNVQCWLDYGAFCLLLEETTKAQECFQQALSLDPHHIQSLLLCGVVAVSLQHYEEAELFFEDACCLEPSSIVAWTLSGLFYELQNNNIQAEMAFREARKLLQAQLAKERSIPEAAEGGGGKKHIAAVCVSSPSPGPEECLPASHGNLVLKTPDPGIASCKFLPCSENLIDLLYFLSSPLLWNHAPNWAASLGLMETPFLAAPSPVSGVSRPPCTIFMKAVEFLMKVNATQFVHMALAHELLSLPAGPSCAYYLALAQTSLLKEDFSKCEECLCEAVRIDYVNPNVWAQKGHLCYLKRDFGQAKECYERTISFVEDAADMHVVYLRLGSIYLEEKEYGRAKQTYLLACKNSASCLTWLGVGIACYRLDEMAEAEDALSEANALNNTNAEVWGYLALICLQ</sequence>
<dbReference type="GO" id="GO:0003341">
    <property type="term" value="P:cilium movement"/>
    <property type="evidence" value="ECO:0007669"/>
    <property type="project" value="TreeGrafter"/>
</dbReference>
<evidence type="ECO:0000256" key="3">
    <source>
        <dbReference type="PROSITE-ProRule" id="PRU00339"/>
    </source>
</evidence>
<feature type="non-terminal residue" evidence="5">
    <location>
        <position position="1"/>
    </location>
</feature>
<dbReference type="SMART" id="SM00028">
    <property type="entry name" value="TPR"/>
    <property type="match status" value="7"/>
</dbReference>
<proteinExistence type="predicted"/>
<protein>
    <submittedName>
        <fullName evidence="5">Tetratricopeptide repeat protein 18</fullName>
    </submittedName>
</protein>
<dbReference type="Gene3D" id="1.25.40.10">
    <property type="entry name" value="Tetratricopeptide repeat domain"/>
    <property type="match status" value="2"/>
</dbReference>
<dbReference type="GO" id="GO:0031514">
    <property type="term" value="C:motile cilium"/>
    <property type="evidence" value="ECO:0007669"/>
    <property type="project" value="TreeGrafter"/>
</dbReference>
<feature type="repeat" description="TPR" evidence="3">
    <location>
        <begin position="643"/>
        <end position="676"/>
    </location>
</feature>
<evidence type="ECO:0000256" key="1">
    <source>
        <dbReference type="ARBA" id="ARBA00022737"/>
    </source>
</evidence>
<dbReference type="PANTHER" id="PTHR44314">
    <property type="entry name" value="CILIA- AND FLAGELLA-ASSOCIATED PROTEIN 70"/>
    <property type="match status" value="1"/>
</dbReference>
<evidence type="ECO:0000256" key="2">
    <source>
        <dbReference type="ARBA" id="ARBA00022803"/>
    </source>
</evidence>
<dbReference type="SUPFAM" id="SSF48452">
    <property type="entry name" value="TPR-like"/>
    <property type="match status" value="2"/>
</dbReference>
<dbReference type="Pfam" id="PF13181">
    <property type="entry name" value="TPR_8"/>
    <property type="match status" value="2"/>
</dbReference>
<feature type="non-terminal residue" evidence="5">
    <location>
        <position position="1039"/>
    </location>
</feature>
<dbReference type="AlphaFoldDB" id="A0A091UTJ5"/>
<accession>A0A091UTJ5</accession>
<evidence type="ECO:0000256" key="4">
    <source>
        <dbReference type="SAM" id="MobiDB-lite"/>
    </source>
</evidence>